<evidence type="ECO:0000256" key="4">
    <source>
        <dbReference type="SAM" id="Coils"/>
    </source>
</evidence>
<evidence type="ECO:0000313" key="6">
    <source>
        <dbReference type="Proteomes" id="UP000838756"/>
    </source>
</evidence>
<keyword evidence="3" id="KW-0143">Chaperone</keyword>
<proteinExistence type="predicted"/>
<dbReference type="CDD" id="cd22860">
    <property type="entry name" value="PDRG1"/>
    <property type="match status" value="1"/>
</dbReference>
<keyword evidence="4" id="KW-0175">Coiled coil</keyword>
<dbReference type="PANTHER" id="PTHR21162">
    <property type="entry name" value="P53 AND DNA DAMAGE-REGULATED PROTEIN"/>
    <property type="match status" value="1"/>
</dbReference>
<dbReference type="EMBL" id="CAKXAJ010026348">
    <property type="protein sequence ID" value="CAH2267203.1"/>
    <property type="molecule type" value="Genomic_DNA"/>
</dbReference>
<evidence type="ECO:0000256" key="1">
    <source>
        <dbReference type="ARBA" id="ARBA00004496"/>
    </source>
</evidence>
<gene>
    <name evidence="5" type="primary">jg2931</name>
    <name evidence="5" type="ORF">PAEG_LOCUS25767</name>
</gene>
<name>A0A8S4SJ39_9NEOP</name>
<keyword evidence="6" id="KW-1185">Reference proteome</keyword>
<comment type="caution">
    <text evidence="5">The sequence shown here is derived from an EMBL/GenBank/DDBJ whole genome shotgun (WGS) entry which is preliminary data.</text>
</comment>
<dbReference type="SUPFAM" id="SSF46579">
    <property type="entry name" value="Prefoldin"/>
    <property type="match status" value="1"/>
</dbReference>
<keyword evidence="2" id="KW-0963">Cytoplasm</keyword>
<dbReference type="InterPro" id="IPR030482">
    <property type="entry name" value="PDRG1"/>
</dbReference>
<evidence type="ECO:0000256" key="2">
    <source>
        <dbReference type="ARBA" id="ARBA00022490"/>
    </source>
</evidence>
<reference evidence="5" key="1">
    <citation type="submission" date="2022-03" db="EMBL/GenBank/DDBJ databases">
        <authorList>
            <person name="Lindestad O."/>
        </authorList>
    </citation>
    <scope>NUCLEOTIDE SEQUENCE</scope>
</reference>
<dbReference type="Proteomes" id="UP000838756">
    <property type="component" value="Unassembled WGS sequence"/>
</dbReference>
<organism evidence="5 6">
    <name type="scientific">Pararge aegeria aegeria</name>
    <dbReference type="NCBI Taxonomy" id="348720"/>
    <lineage>
        <taxon>Eukaryota</taxon>
        <taxon>Metazoa</taxon>
        <taxon>Ecdysozoa</taxon>
        <taxon>Arthropoda</taxon>
        <taxon>Hexapoda</taxon>
        <taxon>Insecta</taxon>
        <taxon>Pterygota</taxon>
        <taxon>Neoptera</taxon>
        <taxon>Endopterygota</taxon>
        <taxon>Lepidoptera</taxon>
        <taxon>Glossata</taxon>
        <taxon>Ditrysia</taxon>
        <taxon>Papilionoidea</taxon>
        <taxon>Nymphalidae</taxon>
        <taxon>Satyrinae</taxon>
        <taxon>Satyrini</taxon>
        <taxon>Parargina</taxon>
        <taxon>Pararge</taxon>
    </lineage>
</organism>
<dbReference type="OrthoDB" id="20282at2759"/>
<evidence type="ECO:0000256" key="3">
    <source>
        <dbReference type="ARBA" id="ARBA00023186"/>
    </source>
</evidence>
<evidence type="ECO:0000313" key="5">
    <source>
        <dbReference type="EMBL" id="CAH2267203.1"/>
    </source>
</evidence>
<protein>
    <submittedName>
        <fullName evidence="5">Jg2931 protein</fullName>
    </submittedName>
</protein>
<dbReference type="AlphaFoldDB" id="A0A8S4SJ39"/>
<sequence length="131" mass="14744">MDNQAKVLQYLISVEKLAEEIINDKRDIILLDKRRNQNREALRDISKACQTNCWVTVGSVLLKHKLTDTISLLEADQKQLNIDINKLRSNLKVKVNDLRDLEMLPPVSGSLLVPLTNKESEGMSSAGLFAS</sequence>
<comment type="subcellular location">
    <subcellularLocation>
        <location evidence="1">Cytoplasm</location>
    </subcellularLocation>
</comment>
<dbReference type="GO" id="GO:0005737">
    <property type="term" value="C:cytoplasm"/>
    <property type="evidence" value="ECO:0007669"/>
    <property type="project" value="UniProtKB-SubCell"/>
</dbReference>
<accession>A0A8S4SJ39</accession>
<dbReference type="PANTHER" id="PTHR21162:SF0">
    <property type="entry name" value="P53 AND DNA DAMAGE-REGULATED PROTEIN 1"/>
    <property type="match status" value="1"/>
</dbReference>
<feature type="coiled-coil region" evidence="4">
    <location>
        <begin position="70"/>
        <end position="104"/>
    </location>
</feature>